<feature type="region of interest" description="Disordered" evidence="1">
    <location>
        <begin position="133"/>
        <end position="159"/>
    </location>
</feature>
<accession>X0TVD0</accession>
<sequence>MIDVNRALFRGLYAATVAIMEFVGIPVDMVLFAVLMSRWEDLRERLAARARMRFPRTFEGTSFSEDGFAWYLGRRGYWWPTLPGGRLALDSDTFDEMIEWYPEFRFLRDTRWMLRQTSRTKLADAIGKDGRNRAGLKPFSTKTGRNAPSTSSFLLAAPT</sequence>
<keyword evidence="2" id="KW-0472">Membrane</keyword>
<evidence type="ECO:0000256" key="1">
    <source>
        <dbReference type="SAM" id="MobiDB-lite"/>
    </source>
</evidence>
<feature type="non-terminal residue" evidence="3">
    <location>
        <position position="159"/>
    </location>
</feature>
<feature type="compositionally biased region" description="Polar residues" evidence="1">
    <location>
        <begin position="140"/>
        <end position="153"/>
    </location>
</feature>
<evidence type="ECO:0000256" key="2">
    <source>
        <dbReference type="SAM" id="Phobius"/>
    </source>
</evidence>
<keyword evidence="2" id="KW-0812">Transmembrane</keyword>
<name>X0TVD0_9ZZZZ</name>
<organism evidence="3">
    <name type="scientific">marine sediment metagenome</name>
    <dbReference type="NCBI Taxonomy" id="412755"/>
    <lineage>
        <taxon>unclassified sequences</taxon>
        <taxon>metagenomes</taxon>
        <taxon>ecological metagenomes</taxon>
    </lineage>
</organism>
<feature type="transmembrane region" description="Helical" evidence="2">
    <location>
        <begin position="12"/>
        <end position="35"/>
    </location>
</feature>
<comment type="caution">
    <text evidence="3">The sequence shown here is derived from an EMBL/GenBank/DDBJ whole genome shotgun (WGS) entry which is preliminary data.</text>
</comment>
<dbReference type="AlphaFoldDB" id="X0TVD0"/>
<dbReference type="InterPro" id="IPR043502">
    <property type="entry name" value="DNA/RNA_pol_sf"/>
</dbReference>
<gene>
    <name evidence="3" type="ORF">S01H1_19845</name>
</gene>
<reference evidence="3" key="1">
    <citation type="journal article" date="2014" name="Front. Microbiol.">
        <title>High frequency of phylogenetically diverse reductive dehalogenase-homologous genes in deep subseafloor sedimentary metagenomes.</title>
        <authorList>
            <person name="Kawai M."/>
            <person name="Futagami T."/>
            <person name="Toyoda A."/>
            <person name="Takaki Y."/>
            <person name="Nishi S."/>
            <person name="Hori S."/>
            <person name="Arai W."/>
            <person name="Tsubouchi T."/>
            <person name="Morono Y."/>
            <person name="Uchiyama I."/>
            <person name="Ito T."/>
            <person name="Fujiyama A."/>
            <person name="Inagaki F."/>
            <person name="Takami H."/>
        </authorList>
    </citation>
    <scope>NUCLEOTIDE SEQUENCE</scope>
    <source>
        <strain evidence="3">Expedition CK06-06</strain>
    </source>
</reference>
<protein>
    <submittedName>
        <fullName evidence="3">Uncharacterized protein</fullName>
    </submittedName>
</protein>
<proteinExistence type="predicted"/>
<dbReference type="SUPFAM" id="SSF56672">
    <property type="entry name" value="DNA/RNA polymerases"/>
    <property type="match status" value="1"/>
</dbReference>
<dbReference type="EMBL" id="BARS01010773">
    <property type="protein sequence ID" value="GAF97209.1"/>
    <property type="molecule type" value="Genomic_DNA"/>
</dbReference>
<keyword evidence="2" id="KW-1133">Transmembrane helix</keyword>
<evidence type="ECO:0000313" key="3">
    <source>
        <dbReference type="EMBL" id="GAF97209.1"/>
    </source>
</evidence>